<protein>
    <submittedName>
        <fullName evidence="1">Uncharacterized protein</fullName>
    </submittedName>
</protein>
<sequence length="56" mass="6481">MPSFRNLYRFLSLQLCKVVDTMISSTSNFLMTCSHLTDCGEHTQLLGSWFLLHKEV</sequence>
<proteinExistence type="predicted"/>
<dbReference type="AlphaFoldDB" id="A0A101M1W5"/>
<evidence type="ECO:0000313" key="1">
    <source>
        <dbReference type="EMBL" id="KUM49404.1"/>
    </source>
</evidence>
<name>A0A101M1W5_PICGL</name>
<accession>A0A101M1W5</accession>
<geneLocation type="mitochondrion" evidence="1"/>
<organism evidence="1">
    <name type="scientific">Picea glauca</name>
    <name type="common">White spruce</name>
    <name type="synonym">Pinus glauca</name>
    <dbReference type="NCBI Taxonomy" id="3330"/>
    <lineage>
        <taxon>Eukaryota</taxon>
        <taxon>Viridiplantae</taxon>
        <taxon>Streptophyta</taxon>
        <taxon>Embryophyta</taxon>
        <taxon>Tracheophyta</taxon>
        <taxon>Spermatophyta</taxon>
        <taxon>Pinopsida</taxon>
        <taxon>Pinidae</taxon>
        <taxon>Conifers I</taxon>
        <taxon>Pinales</taxon>
        <taxon>Pinaceae</taxon>
        <taxon>Picea</taxon>
    </lineage>
</organism>
<dbReference type="EMBL" id="LKAM01000003">
    <property type="protein sequence ID" value="KUM49404.1"/>
    <property type="molecule type" value="Genomic_DNA"/>
</dbReference>
<keyword evidence="1" id="KW-0496">Mitochondrion</keyword>
<comment type="caution">
    <text evidence="1">The sequence shown here is derived from an EMBL/GenBank/DDBJ whole genome shotgun (WGS) entry which is preliminary data.</text>
</comment>
<reference evidence="1" key="1">
    <citation type="journal article" date="2015" name="Genome Biol. Evol.">
        <title>Organellar Genomes of White Spruce (Picea glauca): Assembly and Annotation.</title>
        <authorList>
            <person name="Jackman S.D."/>
            <person name="Warren R.L."/>
            <person name="Gibb E.A."/>
            <person name="Vandervalk B.P."/>
            <person name="Mohamadi H."/>
            <person name="Chu J."/>
            <person name="Raymond A."/>
            <person name="Pleasance S."/>
            <person name="Coope R."/>
            <person name="Wildung M.R."/>
            <person name="Ritland C.E."/>
            <person name="Bousquet J."/>
            <person name="Jones S.J."/>
            <person name="Bohlmann J."/>
            <person name="Birol I."/>
        </authorList>
    </citation>
    <scope>NUCLEOTIDE SEQUENCE [LARGE SCALE GENOMIC DNA]</scope>
    <source>
        <tissue evidence="1">Flushing bud</tissue>
    </source>
</reference>
<gene>
    <name evidence="1" type="ORF">ABT39_MTgene3953</name>
</gene>